<evidence type="ECO:0000256" key="8">
    <source>
        <dbReference type="ARBA" id="ARBA00022989"/>
    </source>
</evidence>
<dbReference type="OrthoDB" id="435980at2759"/>
<dbReference type="Proteomes" id="UP000683360">
    <property type="component" value="Unassembled WGS sequence"/>
</dbReference>
<dbReference type="PANTHER" id="PTHR13414:SF9">
    <property type="entry name" value="PROTON-COUPLED ZINC ANTIPORTER SLC30A9, MITOCHONDRIAL"/>
    <property type="match status" value="1"/>
</dbReference>
<dbReference type="SUPFAM" id="SSF46955">
    <property type="entry name" value="Putative DNA-binding domain"/>
    <property type="match status" value="1"/>
</dbReference>
<keyword evidence="7" id="KW-0864">Zinc transport</keyword>
<keyword evidence="11" id="KW-0539">Nucleus</keyword>
<comment type="caution">
    <text evidence="16">The sequence shown here is derived from an EMBL/GenBank/DDBJ whole genome shotgun (WGS) entry which is preliminary data.</text>
</comment>
<evidence type="ECO:0000259" key="15">
    <source>
        <dbReference type="Pfam" id="PF01545"/>
    </source>
</evidence>
<keyword evidence="6" id="KW-0862">Zinc</keyword>
<dbReference type="AlphaFoldDB" id="A0A8S3SGS2"/>
<evidence type="ECO:0000256" key="11">
    <source>
        <dbReference type="ARBA" id="ARBA00023242"/>
    </source>
</evidence>
<dbReference type="GO" id="GO:0006882">
    <property type="term" value="P:intracellular zinc ion homeostasis"/>
    <property type="evidence" value="ECO:0007669"/>
    <property type="project" value="TreeGrafter"/>
</dbReference>
<comment type="catalytic activity">
    <reaction evidence="12">
        <text>Zn(2+)(in) + 2 H(+)(out) = Zn(2+)(out) + 2 H(+)(in)</text>
        <dbReference type="Rhea" id="RHEA:72627"/>
        <dbReference type="ChEBI" id="CHEBI:15378"/>
        <dbReference type="ChEBI" id="CHEBI:29105"/>
    </reaction>
</comment>
<dbReference type="InterPro" id="IPR027469">
    <property type="entry name" value="Cation_efflux_TMD_sf"/>
</dbReference>
<feature type="domain" description="Cation efflux protein transmembrane" evidence="15">
    <location>
        <begin position="347"/>
        <end position="474"/>
    </location>
</feature>
<dbReference type="Gene3D" id="1.20.1510.10">
    <property type="entry name" value="Cation efflux protein transmembrane domain"/>
    <property type="match status" value="1"/>
</dbReference>
<dbReference type="InterPro" id="IPR037129">
    <property type="entry name" value="XPA_sf"/>
</dbReference>
<feature type="domain" description="Cation efflux protein transmembrane" evidence="15">
    <location>
        <begin position="293"/>
        <end position="344"/>
    </location>
</feature>
<dbReference type="GO" id="GO:0008324">
    <property type="term" value="F:monoatomic cation transmembrane transporter activity"/>
    <property type="evidence" value="ECO:0007669"/>
    <property type="project" value="InterPro"/>
</dbReference>
<evidence type="ECO:0000313" key="16">
    <source>
        <dbReference type="EMBL" id="CAG2219965.1"/>
    </source>
</evidence>
<name>A0A8S3SGS2_MYTED</name>
<organism evidence="16 17">
    <name type="scientific">Mytilus edulis</name>
    <name type="common">Blue mussel</name>
    <dbReference type="NCBI Taxonomy" id="6550"/>
    <lineage>
        <taxon>Eukaryota</taxon>
        <taxon>Metazoa</taxon>
        <taxon>Spiralia</taxon>
        <taxon>Lophotrochozoa</taxon>
        <taxon>Mollusca</taxon>
        <taxon>Bivalvia</taxon>
        <taxon>Autobranchia</taxon>
        <taxon>Pteriomorphia</taxon>
        <taxon>Mytilida</taxon>
        <taxon>Mytiloidea</taxon>
        <taxon>Mytilidae</taxon>
        <taxon>Mytilinae</taxon>
        <taxon>Mytilus</taxon>
    </lineage>
</organism>
<keyword evidence="17" id="KW-1185">Reference proteome</keyword>
<evidence type="ECO:0000256" key="1">
    <source>
        <dbReference type="ARBA" id="ARBA00004123"/>
    </source>
</evidence>
<evidence type="ECO:0000313" key="17">
    <source>
        <dbReference type="Proteomes" id="UP000683360"/>
    </source>
</evidence>
<dbReference type="GO" id="GO:0015297">
    <property type="term" value="F:antiporter activity"/>
    <property type="evidence" value="ECO:0007669"/>
    <property type="project" value="UniProtKB-KW"/>
</dbReference>
<dbReference type="PANTHER" id="PTHR13414">
    <property type="entry name" value="HUEL-CATION TRANSPORTER"/>
    <property type="match status" value="1"/>
</dbReference>
<evidence type="ECO:0000256" key="9">
    <source>
        <dbReference type="ARBA" id="ARBA00023065"/>
    </source>
</evidence>
<dbReference type="GO" id="GO:0006829">
    <property type="term" value="P:zinc ion transport"/>
    <property type="evidence" value="ECO:0007669"/>
    <property type="project" value="UniProtKB-KW"/>
</dbReference>
<dbReference type="InterPro" id="IPR058533">
    <property type="entry name" value="Cation_efflux_TM"/>
</dbReference>
<evidence type="ECO:0000256" key="12">
    <source>
        <dbReference type="ARBA" id="ARBA00048349"/>
    </source>
</evidence>
<feature type="transmembrane region" description="Helical" evidence="14">
    <location>
        <begin position="422"/>
        <end position="442"/>
    </location>
</feature>
<dbReference type="SUPFAM" id="SSF161111">
    <property type="entry name" value="Cation efflux protein transmembrane domain-like"/>
    <property type="match status" value="1"/>
</dbReference>
<keyword evidence="5 14" id="KW-0812">Transmembrane</keyword>
<accession>A0A8S3SGS2</accession>
<evidence type="ECO:0000256" key="6">
    <source>
        <dbReference type="ARBA" id="ARBA00022833"/>
    </source>
</evidence>
<sequence length="591" mass="67133">MKLRLHFQTKNVKLLTTDRQSYIKLAEKRNIVPKIAYDRIGMMLKNTAVIAQTVFRQSGTRPIHIAAPVICKECLRNSISFYGKWSQPKYLKFLGTIRYYSSSQVPPDEIIEKQSSGSGGIPEKGLGGIPEQTDTPSPPTSSSNDAEDPKLQKEQKIVKIRMKKPIDHKYVENIYIEPGRAMVEYLIVLRLLNEIPKYTRRSPYGSGKSLTVYKRKDIEELAIKKYGSLEKLNEEKLLRMRQLQMRYRKFPFSEAYYKDYIDRHYIYYDKKPEQPAEDQKKHTISGHGQALKFFNVIIKGFAWAFTGSYSMFSEMIHSAADTLNQIILGIGLYQSFKKPDSDHPSTGFSVYHGIQGLLHPQEMGLNIWALGTLVGSLVSEGATLYLAASQTRKSAQKQGIQFWKYVWRGYDPNTTVVLLEDLAAVSGVVIASGCIGLTWYTGNPLYDSVGSIVIGGLLAAVAGVIIKTNSAALLIRSIPLEKKDEISKDLEQDRMIRSLHDVKATEMGGQWKFKAEVDFDGREIARAYLYKLDMEQLLKEMQDLQTSTDAEEFMLKHGQQLIDSLGEEIDRIEKLLKSKYPEIRHVDLEAL</sequence>
<keyword evidence="10 14" id="KW-0472">Membrane</keyword>
<proteinExistence type="predicted"/>
<evidence type="ECO:0000256" key="3">
    <source>
        <dbReference type="ARBA" id="ARBA00022448"/>
    </source>
</evidence>
<keyword evidence="8 14" id="KW-1133">Transmembrane helix</keyword>
<keyword evidence="3" id="KW-0813">Transport</keyword>
<evidence type="ECO:0000256" key="5">
    <source>
        <dbReference type="ARBA" id="ARBA00022692"/>
    </source>
</evidence>
<gene>
    <name evidence="16" type="ORF">MEDL_33499</name>
</gene>
<evidence type="ECO:0000256" key="4">
    <source>
        <dbReference type="ARBA" id="ARBA00022449"/>
    </source>
</evidence>
<feature type="transmembrane region" description="Helical" evidence="14">
    <location>
        <begin position="367"/>
        <end position="388"/>
    </location>
</feature>
<dbReference type="Pfam" id="PF01545">
    <property type="entry name" value="Cation_efflux"/>
    <property type="match status" value="2"/>
</dbReference>
<dbReference type="EMBL" id="CAJPWZ010001648">
    <property type="protein sequence ID" value="CAG2219965.1"/>
    <property type="molecule type" value="Genomic_DNA"/>
</dbReference>
<protein>
    <submittedName>
        <fullName evidence="16">SLC30A9</fullName>
    </submittedName>
</protein>
<evidence type="ECO:0000256" key="14">
    <source>
        <dbReference type="SAM" id="Phobius"/>
    </source>
</evidence>
<feature type="region of interest" description="Disordered" evidence="13">
    <location>
        <begin position="110"/>
        <end position="153"/>
    </location>
</feature>
<dbReference type="InterPro" id="IPR040177">
    <property type="entry name" value="SLC30A9"/>
</dbReference>
<evidence type="ECO:0000256" key="7">
    <source>
        <dbReference type="ARBA" id="ARBA00022906"/>
    </source>
</evidence>
<keyword evidence="9" id="KW-0406">Ion transport</keyword>
<dbReference type="InterPro" id="IPR009061">
    <property type="entry name" value="DNA-bd_dom_put_sf"/>
</dbReference>
<reference evidence="16" key="1">
    <citation type="submission" date="2021-03" db="EMBL/GenBank/DDBJ databases">
        <authorList>
            <person name="Bekaert M."/>
        </authorList>
    </citation>
    <scope>NUCLEOTIDE SEQUENCE</scope>
</reference>
<keyword evidence="4" id="KW-0050">Antiport</keyword>
<feature type="compositionally biased region" description="Gly residues" evidence="13">
    <location>
        <begin position="117"/>
        <end position="128"/>
    </location>
</feature>
<dbReference type="Gene3D" id="3.90.530.10">
    <property type="entry name" value="XPA C-terminal domain"/>
    <property type="match status" value="1"/>
</dbReference>
<evidence type="ECO:0000256" key="2">
    <source>
        <dbReference type="ARBA" id="ARBA00004141"/>
    </source>
</evidence>
<dbReference type="GO" id="GO:0031966">
    <property type="term" value="C:mitochondrial membrane"/>
    <property type="evidence" value="ECO:0007669"/>
    <property type="project" value="UniProtKB-SubCell"/>
</dbReference>
<dbReference type="GO" id="GO:0005783">
    <property type="term" value="C:endoplasmic reticulum"/>
    <property type="evidence" value="ECO:0007669"/>
    <property type="project" value="UniProtKB-SubCell"/>
</dbReference>
<comment type="subcellular location">
    <subcellularLocation>
        <location evidence="2">Membrane</location>
        <topology evidence="2">Multi-pass membrane protein</topology>
    </subcellularLocation>
    <subcellularLocation>
        <location evidence="1">Nucleus</location>
    </subcellularLocation>
</comment>
<evidence type="ECO:0000256" key="10">
    <source>
        <dbReference type="ARBA" id="ARBA00023136"/>
    </source>
</evidence>
<feature type="transmembrane region" description="Helical" evidence="14">
    <location>
        <begin position="448"/>
        <end position="466"/>
    </location>
</feature>
<dbReference type="GO" id="GO:0005634">
    <property type="term" value="C:nucleus"/>
    <property type="evidence" value="ECO:0007669"/>
    <property type="project" value="UniProtKB-SubCell"/>
</dbReference>
<evidence type="ECO:0000256" key="13">
    <source>
        <dbReference type="SAM" id="MobiDB-lite"/>
    </source>
</evidence>